<sequence length="558" mass="58859">MAVTRRYYDPYGNPRGTQPTTWISTDENHGFLGQPTDTNTGLNLLGARNYDPVQGRFLTPDPVFEAGDPNQMGGYTYAADNPATGSDPTGLAMMITDGGGGSDPTPDPTPTETSSGGTWEPGNYKSPDTTDTSQETVSAGIGRAFKWVFSPKDPVAHALDCMLGAGTDNPGFKCTPIAPIAPLFGPGIAPGEGPVVDPEPDPWAPVEDPFGDPAADPAAVPGDSDPAPAATGNSGTTWGTGVHSDELKEGETDPVAAAKSASKSEAAPSKVGKGDRTPVDSGAKCSFSPDTAVLMANGSTLPIRKLKVGDQVEAANPETGKEEGGRTVQHVWINHDKDLLDVTVTAGGGKTSVIHTTANHPFWDDTTHTWTRADHLKPHDHLASTHGQHPTVVATKATPGAADRWNLTVQQLHTYYVVAGSIPILVHNTNSGYSCYTSVYKTKLDAADFWKSRGTHFRRANAALLNDIQSDPALAQHLADTVASALEDQLTRYPARAPKGWVWNHALTTQADGQAGVMELVPLSEHTPGSPWWRVLHPGMYGAGGYSEWAISAGAPRN</sequence>
<feature type="region of interest" description="Disordered" evidence="1">
    <location>
        <begin position="189"/>
        <end position="286"/>
    </location>
</feature>
<name>A0ABV6WTS5_9ACTN</name>
<dbReference type="InterPro" id="IPR036844">
    <property type="entry name" value="Hint_dom_sf"/>
</dbReference>
<feature type="region of interest" description="Disordered" evidence="1">
    <location>
        <begin position="95"/>
        <end position="134"/>
    </location>
</feature>
<organism evidence="3 4">
    <name type="scientific">Streptacidiphilus alkalitolerans</name>
    <dbReference type="NCBI Taxonomy" id="3342712"/>
    <lineage>
        <taxon>Bacteria</taxon>
        <taxon>Bacillati</taxon>
        <taxon>Actinomycetota</taxon>
        <taxon>Actinomycetes</taxon>
        <taxon>Kitasatosporales</taxon>
        <taxon>Streptomycetaceae</taxon>
        <taxon>Streptacidiphilus</taxon>
    </lineage>
</organism>
<dbReference type="SUPFAM" id="SSF51294">
    <property type="entry name" value="Hedgehog/intein (Hint) domain"/>
    <property type="match status" value="1"/>
</dbReference>
<evidence type="ECO:0000259" key="2">
    <source>
        <dbReference type="SMART" id="SM00306"/>
    </source>
</evidence>
<dbReference type="PANTHER" id="PTHR32305:SF17">
    <property type="entry name" value="TRNA NUCLEASE WAPA"/>
    <property type="match status" value="1"/>
</dbReference>
<feature type="compositionally biased region" description="Low complexity" evidence="1">
    <location>
        <begin position="211"/>
        <end position="230"/>
    </location>
</feature>
<feature type="compositionally biased region" description="Low complexity" evidence="1">
    <location>
        <begin position="256"/>
        <end position="270"/>
    </location>
</feature>
<dbReference type="InterPro" id="IPR022385">
    <property type="entry name" value="Rhs_assc_core"/>
</dbReference>
<dbReference type="Gene3D" id="2.180.10.10">
    <property type="entry name" value="RHS repeat-associated core"/>
    <property type="match status" value="1"/>
</dbReference>
<dbReference type="Proteomes" id="UP001592530">
    <property type="component" value="Unassembled WGS sequence"/>
</dbReference>
<dbReference type="RefSeq" id="WP_380549043.1">
    <property type="nucleotide sequence ID" value="NZ_JBHEZY010000001.1"/>
</dbReference>
<evidence type="ECO:0000313" key="3">
    <source>
        <dbReference type="EMBL" id="MFC1429148.1"/>
    </source>
</evidence>
<dbReference type="InterPro" id="IPR050708">
    <property type="entry name" value="T6SS_VgrG/RHS"/>
</dbReference>
<dbReference type="SMART" id="SM00306">
    <property type="entry name" value="HintN"/>
    <property type="match status" value="1"/>
</dbReference>
<gene>
    <name evidence="3" type="ORF">ACEZDB_00540</name>
</gene>
<dbReference type="PANTHER" id="PTHR32305">
    <property type="match status" value="1"/>
</dbReference>
<feature type="region of interest" description="Disordered" evidence="1">
    <location>
        <begin position="1"/>
        <end position="22"/>
    </location>
</feature>
<reference evidence="3 4" key="1">
    <citation type="submission" date="2024-09" db="EMBL/GenBank/DDBJ databases">
        <authorList>
            <person name="Lee S.D."/>
        </authorList>
    </citation>
    <scope>NUCLEOTIDE SEQUENCE [LARGE SCALE GENOMIC DNA]</scope>
    <source>
        <strain evidence="3 4">N1-3</strain>
    </source>
</reference>
<dbReference type="NCBIfam" id="TIGR03696">
    <property type="entry name" value="Rhs_assc_core"/>
    <property type="match status" value="1"/>
</dbReference>
<protein>
    <submittedName>
        <fullName evidence="3">Polymorphic toxin-type HINT domain-containing protein</fullName>
    </submittedName>
</protein>
<feature type="domain" description="Hint" evidence="2">
    <location>
        <begin position="283"/>
        <end position="386"/>
    </location>
</feature>
<dbReference type="CDD" id="cd00081">
    <property type="entry name" value="Hint"/>
    <property type="match status" value="1"/>
</dbReference>
<evidence type="ECO:0000313" key="4">
    <source>
        <dbReference type="Proteomes" id="UP001592530"/>
    </source>
</evidence>
<evidence type="ECO:0000256" key="1">
    <source>
        <dbReference type="SAM" id="MobiDB-lite"/>
    </source>
</evidence>
<accession>A0ABV6WTS5</accession>
<dbReference type="Gene3D" id="2.170.16.10">
    <property type="entry name" value="Hedgehog/Intein (Hint) domain"/>
    <property type="match status" value="1"/>
</dbReference>
<dbReference type="EMBL" id="JBHEZY010000001">
    <property type="protein sequence ID" value="MFC1429148.1"/>
    <property type="molecule type" value="Genomic_DNA"/>
</dbReference>
<dbReference type="Pfam" id="PF07591">
    <property type="entry name" value="PT-HINT"/>
    <property type="match status" value="1"/>
</dbReference>
<dbReference type="InterPro" id="IPR003587">
    <property type="entry name" value="Hint_dom_N"/>
</dbReference>
<comment type="caution">
    <text evidence="3">The sequence shown here is derived from an EMBL/GenBank/DDBJ whole genome shotgun (WGS) entry which is preliminary data.</text>
</comment>
<proteinExistence type="predicted"/>